<dbReference type="OrthoDB" id="292348at2"/>
<keyword evidence="3" id="KW-1185">Reference proteome</keyword>
<proteinExistence type="predicted"/>
<sequence length="135" mass="15230" precursor="true">MMKNKISFHTLSSVLLPLSVCGTLFIFSSSSSAQIVIPTTPSIEIDRYASLEDQLINRLHAVTEQQQAYIRFVVRQVKEGKLEIKLVVAMERYAIRRRPDFPLPFFERAMRLQAARVGVSLPAIQSFVAPARLAP</sequence>
<feature type="chain" id="PRO_5023078862" evidence="1">
    <location>
        <begin position="34"/>
        <end position="135"/>
    </location>
</feature>
<accession>A0A5C6DXY9</accession>
<comment type="caution">
    <text evidence="2">The sequence shown here is derived from an EMBL/GenBank/DDBJ whole genome shotgun (WGS) entry which is preliminary data.</text>
</comment>
<keyword evidence="1" id="KW-0732">Signal</keyword>
<reference evidence="2 3" key="1">
    <citation type="submission" date="2019-02" db="EMBL/GenBank/DDBJ databases">
        <title>Deep-cultivation of Planctomycetes and their phenomic and genomic characterization uncovers novel biology.</title>
        <authorList>
            <person name="Wiegand S."/>
            <person name="Jogler M."/>
            <person name="Boedeker C."/>
            <person name="Pinto D."/>
            <person name="Vollmers J."/>
            <person name="Rivas-Marin E."/>
            <person name="Kohn T."/>
            <person name="Peeters S.H."/>
            <person name="Heuer A."/>
            <person name="Rast P."/>
            <person name="Oberbeckmann S."/>
            <person name="Bunk B."/>
            <person name="Jeske O."/>
            <person name="Meyerdierks A."/>
            <person name="Storesund J.E."/>
            <person name="Kallscheuer N."/>
            <person name="Luecker S."/>
            <person name="Lage O.M."/>
            <person name="Pohl T."/>
            <person name="Merkel B.J."/>
            <person name="Hornburger P."/>
            <person name="Mueller R.-W."/>
            <person name="Bruemmer F."/>
            <person name="Labrenz M."/>
            <person name="Spormann A.M."/>
            <person name="Op Den Camp H."/>
            <person name="Overmann J."/>
            <person name="Amann R."/>
            <person name="Jetten M.S.M."/>
            <person name="Mascher T."/>
            <person name="Medema M.H."/>
            <person name="Devos D.P."/>
            <person name="Kaster A.-K."/>
            <person name="Ovreas L."/>
            <person name="Rohde M."/>
            <person name="Galperin M.Y."/>
            <person name="Jogler C."/>
        </authorList>
    </citation>
    <scope>NUCLEOTIDE SEQUENCE [LARGE SCALE GENOMIC DNA]</scope>
    <source>
        <strain evidence="2 3">Q31b</strain>
    </source>
</reference>
<organism evidence="2 3">
    <name type="scientific">Novipirellula aureliae</name>
    <dbReference type="NCBI Taxonomy" id="2527966"/>
    <lineage>
        <taxon>Bacteria</taxon>
        <taxon>Pseudomonadati</taxon>
        <taxon>Planctomycetota</taxon>
        <taxon>Planctomycetia</taxon>
        <taxon>Pirellulales</taxon>
        <taxon>Pirellulaceae</taxon>
        <taxon>Novipirellula</taxon>
    </lineage>
</organism>
<dbReference type="RefSeq" id="WP_146600343.1">
    <property type="nucleotide sequence ID" value="NZ_SJPY01000004.1"/>
</dbReference>
<dbReference type="AlphaFoldDB" id="A0A5C6DXY9"/>
<dbReference type="Proteomes" id="UP000315471">
    <property type="component" value="Unassembled WGS sequence"/>
</dbReference>
<feature type="signal peptide" evidence="1">
    <location>
        <begin position="1"/>
        <end position="33"/>
    </location>
</feature>
<name>A0A5C6DXY9_9BACT</name>
<gene>
    <name evidence="2" type="ORF">Q31b_29990</name>
</gene>
<protein>
    <submittedName>
        <fullName evidence="2">Uncharacterized protein</fullName>
    </submittedName>
</protein>
<evidence type="ECO:0000313" key="2">
    <source>
        <dbReference type="EMBL" id="TWU41550.1"/>
    </source>
</evidence>
<evidence type="ECO:0000256" key="1">
    <source>
        <dbReference type="SAM" id="SignalP"/>
    </source>
</evidence>
<evidence type="ECO:0000313" key="3">
    <source>
        <dbReference type="Proteomes" id="UP000315471"/>
    </source>
</evidence>
<dbReference type="EMBL" id="SJPY01000004">
    <property type="protein sequence ID" value="TWU41550.1"/>
    <property type="molecule type" value="Genomic_DNA"/>
</dbReference>